<evidence type="ECO:0000259" key="7">
    <source>
        <dbReference type="Pfam" id="PF08572"/>
    </source>
</evidence>
<dbReference type="OrthoDB" id="10264544at2759"/>
<evidence type="ECO:0000256" key="4">
    <source>
        <dbReference type="ARBA" id="ARBA00023242"/>
    </source>
</evidence>
<dbReference type="InterPro" id="IPR013881">
    <property type="entry name" value="Pre-mRNA_splic_Prp3_dom"/>
</dbReference>
<dbReference type="AlphaFoldDB" id="W2TEG1"/>
<dbReference type="STRING" id="51031.W2TEG1"/>
<keyword evidence="2" id="KW-0507">mRNA processing</keyword>
<evidence type="ECO:0000259" key="6">
    <source>
        <dbReference type="Pfam" id="PF06544"/>
    </source>
</evidence>
<evidence type="ECO:0000256" key="5">
    <source>
        <dbReference type="SAM" id="MobiDB-lite"/>
    </source>
</evidence>
<evidence type="ECO:0000313" key="9">
    <source>
        <dbReference type="Proteomes" id="UP000053676"/>
    </source>
</evidence>
<evidence type="ECO:0000256" key="2">
    <source>
        <dbReference type="ARBA" id="ARBA00022664"/>
    </source>
</evidence>
<evidence type="ECO:0000313" key="8">
    <source>
        <dbReference type="EMBL" id="ETN80440.1"/>
    </source>
</evidence>
<evidence type="ECO:0000256" key="1">
    <source>
        <dbReference type="ARBA" id="ARBA00004123"/>
    </source>
</evidence>
<feature type="region of interest" description="Disordered" evidence="5">
    <location>
        <begin position="508"/>
        <end position="527"/>
    </location>
</feature>
<dbReference type="InterPro" id="IPR010541">
    <property type="entry name" value="Prp3_C"/>
</dbReference>
<keyword evidence="3" id="KW-0508">mRNA splicing</keyword>
<dbReference type="CDD" id="cd24162">
    <property type="entry name" value="Prp3_C"/>
    <property type="match status" value="1"/>
</dbReference>
<feature type="region of interest" description="Disordered" evidence="5">
    <location>
        <begin position="103"/>
        <end position="149"/>
    </location>
</feature>
<evidence type="ECO:0000256" key="3">
    <source>
        <dbReference type="ARBA" id="ARBA00023187"/>
    </source>
</evidence>
<proteinExistence type="predicted"/>
<keyword evidence="4" id="KW-0539">Nucleus</keyword>
<dbReference type="Proteomes" id="UP000053676">
    <property type="component" value="Unassembled WGS sequence"/>
</dbReference>
<feature type="domain" description="Small nuclear ribonucleoprotein Prp3 C-terminal" evidence="6">
    <location>
        <begin position="540"/>
        <end position="655"/>
    </location>
</feature>
<dbReference type="GO" id="GO:0046540">
    <property type="term" value="C:U4/U6 x U5 tri-snRNP complex"/>
    <property type="evidence" value="ECO:0007669"/>
    <property type="project" value="InterPro"/>
</dbReference>
<accession>W2TEG1</accession>
<dbReference type="InterPro" id="IPR027104">
    <property type="entry name" value="Prp3"/>
</dbReference>
<sequence>MRLQYSSTEMLSSLDGVFGLASIYTFAGSMGRGELEEICDRYLSRREEQQKVTEAVERCLKKGYDYEKLKDRVLEAISDSHRAHKVISAICIAYPQFRKRTRFEENKDDSKRSKKDRGRSRSRERSRKEKERAKDSEREKERRRREEEISKKELEKEKEKEKLKNLAKELYQKKLEEEEAKKNVVVTEETLRAKELMYKAQQEIEERKRQLGLGAAAPMLTGVTAQPATTAKNVALRPQEAQMFIQASMNKKSRVDELKAKLAKATSTINSLVRPNAPVMAPLPDIAPGILKERDEDIEEELLEFMDPRISARPAERKKKMFNFHEKGEFEQLANKQRAVAKLEKLQAEISQAAKSTGISSAVKLAMITPAGKSSDDVPDIEWWDSIVLESDSYDDIPGTDVETRFKDTISELVEHPIKLKAPTDPMTPQYLKVYLTSKERKKIRRQNRKEMQKERTEMIRIGLAKAPAPKVKISNLMRVLGSDAVQDPTKMEAHVRKQMADRLRKHQQANAERKLTDEQKAAKKTKKIAEDTSLAVHVAVYRIKSLLHPAKKFKVEMNAKQLQMTGVILLHKNINLVVVEGGPKQQKFYRNLMLNRIKWEDEVIGQKKDAEKDAPGERNSCQLIWEGQVKRRNFRDFTVVTATIEKQMEGVIEKLIIDNNTMEERVKAKEAILRGVLSGIEYESSDRRMIKEVLSVAPKVVDNPSFLSLKQSWCVGFEDSICVSYAARNTSGRNNMEPTCHLLDNRDSVARCIVLDENGSSVSCVRSDSSADVLVGFSKSAFFSKSSCLILLEFIQQPSPIKTSDGSIVSIPMITQPNTVEVHTLDVTIPRAWYSFADFISAKEHDMLLLLRCLRVCCYCYPIKPTSSFDFATANPDFDCCDFGEWQVFVGHKLMNGLVALSSTLGQSNGNIDCVYGLNIELLEQFLRRCSNGG</sequence>
<keyword evidence="9" id="KW-1185">Reference proteome</keyword>
<dbReference type="Pfam" id="PF06544">
    <property type="entry name" value="Prp3_C"/>
    <property type="match status" value="1"/>
</dbReference>
<dbReference type="KEGG" id="nai:NECAME_09170"/>
<organism evidence="8 9">
    <name type="scientific">Necator americanus</name>
    <name type="common">Human hookworm</name>
    <dbReference type="NCBI Taxonomy" id="51031"/>
    <lineage>
        <taxon>Eukaryota</taxon>
        <taxon>Metazoa</taxon>
        <taxon>Ecdysozoa</taxon>
        <taxon>Nematoda</taxon>
        <taxon>Chromadorea</taxon>
        <taxon>Rhabditida</taxon>
        <taxon>Rhabditina</taxon>
        <taxon>Rhabditomorpha</taxon>
        <taxon>Strongyloidea</taxon>
        <taxon>Ancylostomatidae</taxon>
        <taxon>Bunostominae</taxon>
        <taxon>Necator</taxon>
    </lineage>
</organism>
<name>W2TEG1_NECAM</name>
<dbReference type="PANTHER" id="PTHR14212:SF0">
    <property type="entry name" value="U4_U6 SMALL NUCLEAR RIBONUCLEOPROTEIN PRP3"/>
    <property type="match status" value="1"/>
</dbReference>
<dbReference type="PANTHER" id="PTHR14212">
    <property type="entry name" value="U4/U6-ASSOCIATED RNA SPLICING FACTOR-RELATED"/>
    <property type="match status" value="1"/>
</dbReference>
<gene>
    <name evidence="8" type="ORF">NECAME_09170</name>
</gene>
<dbReference type="EMBL" id="KI659093">
    <property type="protein sequence ID" value="ETN80440.1"/>
    <property type="molecule type" value="Genomic_DNA"/>
</dbReference>
<feature type="compositionally biased region" description="Basic and acidic residues" evidence="5">
    <location>
        <begin position="512"/>
        <end position="522"/>
    </location>
</feature>
<comment type="subcellular location">
    <subcellularLocation>
        <location evidence="1">Nucleus</location>
    </subcellularLocation>
</comment>
<feature type="compositionally biased region" description="Basic and acidic residues" evidence="5">
    <location>
        <begin position="119"/>
        <end position="149"/>
    </location>
</feature>
<dbReference type="Pfam" id="PF08572">
    <property type="entry name" value="PRP3"/>
    <property type="match status" value="1"/>
</dbReference>
<dbReference type="GO" id="GO:0000398">
    <property type="term" value="P:mRNA splicing, via spliceosome"/>
    <property type="evidence" value="ECO:0007669"/>
    <property type="project" value="InterPro"/>
</dbReference>
<reference evidence="9" key="1">
    <citation type="journal article" date="2014" name="Nat. Genet.">
        <title>Genome of the human hookworm Necator americanus.</title>
        <authorList>
            <person name="Tang Y.T."/>
            <person name="Gao X."/>
            <person name="Rosa B.A."/>
            <person name="Abubucker S."/>
            <person name="Hallsworth-Pepin K."/>
            <person name="Martin J."/>
            <person name="Tyagi R."/>
            <person name="Heizer E."/>
            <person name="Zhang X."/>
            <person name="Bhonagiri-Palsikar V."/>
            <person name="Minx P."/>
            <person name="Warren W.C."/>
            <person name="Wang Q."/>
            <person name="Zhan B."/>
            <person name="Hotez P.J."/>
            <person name="Sternberg P.W."/>
            <person name="Dougall A."/>
            <person name="Gaze S.T."/>
            <person name="Mulvenna J."/>
            <person name="Sotillo J."/>
            <person name="Ranganathan S."/>
            <person name="Rabelo E.M."/>
            <person name="Wilson R.K."/>
            <person name="Felgner P.L."/>
            <person name="Bethony J."/>
            <person name="Hawdon J.M."/>
            <person name="Gasser R.B."/>
            <person name="Loukas A."/>
            <person name="Mitreva M."/>
        </authorList>
    </citation>
    <scope>NUCLEOTIDE SEQUENCE [LARGE SCALE GENOMIC DNA]</scope>
</reference>
<evidence type="ECO:0008006" key="10">
    <source>
        <dbReference type="Google" id="ProtNLM"/>
    </source>
</evidence>
<protein>
    <recommendedName>
        <fullName evidence="10">Pre-mRNA processing factor 3</fullName>
    </recommendedName>
</protein>
<feature type="domain" description="Pre-mRNA-splicing factor 3" evidence="7">
    <location>
        <begin position="304"/>
        <end position="517"/>
    </location>
</feature>